<feature type="active site" evidence="5 6">
    <location>
        <position position="439"/>
    </location>
</feature>
<evidence type="ECO:0000256" key="6">
    <source>
        <dbReference type="PROSITE-ProRule" id="PRU00239"/>
    </source>
</evidence>
<dbReference type="PANTHER" id="PTHR10183">
    <property type="entry name" value="CALPAIN"/>
    <property type="match status" value="1"/>
</dbReference>
<gene>
    <name evidence="8" type="ORF">C1SCF055_LOCUS34653</name>
</gene>
<evidence type="ECO:0000313" key="10">
    <source>
        <dbReference type="EMBL" id="CAL4796594.1"/>
    </source>
</evidence>
<keyword evidence="3 6" id="KW-0378">Hydrolase</keyword>
<dbReference type="EMBL" id="CAMXCT020004485">
    <property type="protein sequence ID" value="CAL1162657.1"/>
    <property type="molecule type" value="Genomic_DNA"/>
</dbReference>
<dbReference type="Proteomes" id="UP001152797">
    <property type="component" value="Unassembled WGS sequence"/>
</dbReference>
<dbReference type="EMBL" id="CAMXCT030004485">
    <property type="protein sequence ID" value="CAL4796594.1"/>
    <property type="molecule type" value="Genomic_DNA"/>
</dbReference>
<dbReference type="Gene3D" id="3.90.70.10">
    <property type="entry name" value="Cysteine proteinases"/>
    <property type="match status" value="1"/>
</dbReference>
<proteinExistence type="inferred from homology"/>
<feature type="domain" description="Calpain catalytic" evidence="7">
    <location>
        <begin position="179"/>
        <end position="498"/>
    </location>
</feature>
<organism evidence="8">
    <name type="scientific">Cladocopium goreaui</name>
    <dbReference type="NCBI Taxonomy" id="2562237"/>
    <lineage>
        <taxon>Eukaryota</taxon>
        <taxon>Sar</taxon>
        <taxon>Alveolata</taxon>
        <taxon>Dinophyceae</taxon>
        <taxon>Suessiales</taxon>
        <taxon>Symbiodiniaceae</taxon>
        <taxon>Cladocopium</taxon>
    </lineage>
</organism>
<keyword evidence="11" id="KW-1185">Reference proteome</keyword>
<sequence>MLDGFAQHPEQYVGLTTKPGYLVLKNSSASNAKAQRSPGAQKIAPAKIDWSGAKNEKWQFDAITGPGSFTYKTKPKINKRQGSISEGINRVKKNPQLYEGVHFQTEMKNWPVDQQSYDLILRSGSGYRFLAGQSPNFTFIQAKYFALTPYDEIRMTPDDYTDSMSYKGHKCGKPLHPGRGQGLCDVPHIQLIGDVHPEDIAQGHVGDCWLLCAMSALSEFHGAVQKLLQRTPYFKSLPANKPQTYTVTLYDLESWHPVDIEVDERLCTLPDSSGILGCFPCLHGELWPCYVEKAVAIHCGGWDQIEGGQPTHAWRLLTGCRYQYTFTNSGQGFECFGTFNPNTNEWDSMSNSPHGTKGVWPMKWPEVGGGGELGLKCQQDEMFQKMCAWDAASYMMALGTRSGSNSSSVNGIIDGHAYTLITCLNNVAGSGHDLVKLRNPWGEGECTSSMWTDDGCGWEQFPEVKEVCDPVKANDGVFWLSSDEMFKYFPTIYLCAMNMSEFVQ</sequence>
<dbReference type="InterPro" id="IPR001300">
    <property type="entry name" value="Peptidase_C2_calpain_cat"/>
</dbReference>
<dbReference type="SMART" id="SM00230">
    <property type="entry name" value="CysPc"/>
    <property type="match status" value="1"/>
</dbReference>
<dbReference type="InterPro" id="IPR000169">
    <property type="entry name" value="Pept_cys_AS"/>
</dbReference>
<accession>A0A9P1GG17</accession>
<evidence type="ECO:0000313" key="8">
    <source>
        <dbReference type="EMBL" id="CAI4009282.1"/>
    </source>
</evidence>
<evidence type="ECO:0000256" key="5">
    <source>
        <dbReference type="PIRSR" id="PIRSR622684-1"/>
    </source>
</evidence>
<dbReference type="OrthoDB" id="424753at2759"/>
<evidence type="ECO:0000256" key="4">
    <source>
        <dbReference type="ARBA" id="ARBA00022807"/>
    </source>
</evidence>
<comment type="similarity">
    <text evidence="1">Belongs to the peptidase C2 family.</text>
</comment>
<evidence type="ECO:0000313" key="11">
    <source>
        <dbReference type="Proteomes" id="UP001152797"/>
    </source>
</evidence>
<dbReference type="InterPro" id="IPR022684">
    <property type="entry name" value="Calpain_cysteine_protease"/>
</dbReference>
<evidence type="ECO:0000256" key="3">
    <source>
        <dbReference type="ARBA" id="ARBA00022801"/>
    </source>
</evidence>
<protein>
    <submittedName>
        <fullName evidence="10">Calpain-5 (New calpain 3) (NCL-3)</fullName>
    </submittedName>
</protein>
<reference evidence="8" key="1">
    <citation type="submission" date="2022-10" db="EMBL/GenBank/DDBJ databases">
        <authorList>
            <person name="Chen Y."/>
            <person name="Dougan E. K."/>
            <person name="Chan C."/>
            <person name="Rhodes N."/>
            <person name="Thang M."/>
        </authorList>
    </citation>
    <scope>NUCLEOTIDE SEQUENCE</scope>
</reference>
<dbReference type="SUPFAM" id="SSF54001">
    <property type="entry name" value="Cysteine proteinases"/>
    <property type="match status" value="1"/>
</dbReference>
<feature type="active site" evidence="5 6">
    <location>
        <position position="208"/>
    </location>
</feature>
<keyword evidence="2 6" id="KW-0645">Protease</keyword>
<comment type="caution">
    <text evidence="8">The sequence shown here is derived from an EMBL/GenBank/DDBJ whole genome shotgun (WGS) entry which is preliminary data.</text>
</comment>
<evidence type="ECO:0000259" key="7">
    <source>
        <dbReference type="PROSITE" id="PS50203"/>
    </source>
</evidence>
<dbReference type="Pfam" id="PF00648">
    <property type="entry name" value="Peptidase_C2"/>
    <property type="match status" value="1"/>
</dbReference>
<evidence type="ECO:0000256" key="1">
    <source>
        <dbReference type="ARBA" id="ARBA00007623"/>
    </source>
</evidence>
<dbReference type="InterPro" id="IPR038765">
    <property type="entry name" value="Papain-like_cys_pep_sf"/>
</dbReference>
<dbReference type="PROSITE" id="PS00139">
    <property type="entry name" value="THIOL_PROTEASE_CYS"/>
    <property type="match status" value="1"/>
</dbReference>
<keyword evidence="4 6" id="KW-0788">Thiol protease</keyword>
<evidence type="ECO:0000256" key="2">
    <source>
        <dbReference type="ARBA" id="ARBA00022670"/>
    </source>
</evidence>
<reference evidence="9" key="2">
    <citation type="submission" date="2024-04" db="EMBL/GenBank/DDBJ databases">
        <authorList>
            <person name="Chen Y."/>
            <person name="Shah S."/>
            <person name="Dougan E. K."/>
            <person name="Thang M."/>
            <person name="Chan C."/>
        </authorList>
    </citation>
    <scope>NUCLEOTIDE SEQUENCE [LARGE SCALE GENOMIC DNA]</scope>
</reference>
<evidence type="ECO:0000313" key="9">
    <source>
        <dbReference type="EMBL" id="CAL1162657.1"/>
    </source>
</evidence>
<dbReference type="GO" id="GO:0004198">
    <property type="term" value="F:calcium-dependent cysteine-type endopeptidase activity"/>
    <property type="evidence" value="ECO:0007669"/>
    <property type="project" value="InterPro"/>
</dbReference>
<dbReference type="GO" id="GO:0006508">
    <property type="term" value="P:proteolysis"/>
    <property type="evidence" value="ECO:0007669"/>
    <property type="project" value="UniProtKB-KW"/>
</dbReference>
<feature type="active site" evidence="5 6">
    <location>
        <position position="416"/>
    </location>
</feature>
<dbReference type="PANTHER" id="PTHR10183:SF379">
    <property type="entry name" value="CALPAIN-5"/>
    <property type="match status" value="1"/>
</dbReference>
<dbReference type="EMBL" id="CAMXCT010004485">
    <property type="protein sequence ID" value="CAI4009282.1"/>
    <property type="molecule type" value="Genomic_DNA"/>
</dbReference>
<dbReference type="AlphaFoldDB" id="A0A9P1GG17"/>
<dbReference type="PRINTS" id="PR00704">
    <property type="entry name" value="CALPAIN"/>
</dbReference>
<dbReference type="PROSITE" id="PS50203">
    <property type="entry name" value="CALPAIN_CAT"/>
    <property type="match status" value="1"/>
</dbReference>
<name>A0A9P1GG17_9DINO</name>